<dbReference type="InterPro" id="IPR007686">
    <property type="entry name" value="YutG/PgpA"/>
</dbReference>
<dbReference type="Gene3D" id="1.10.3760.10">
    <property type="entry name" value="PgpA-like"/>
    <property type="match status" value="1"/>
</dbReference>
<dbReference type="RefSeq" id="WP_057809268.1">
    <property type="nucleotide sequence ID" value="NZ_BJUD01000018.1"/>
</dbReference>
<evidence type="ECO:0000313" key="2">
    <source>
        <dbReference type="EMBL" id="GEK28794.1"/>
    </source>
</evidence>
<reference evidence="2 5" key="2">
    <citation type="submission" date="2019-07" db="EMBL/GenBank/DDBJ databases">
        <title>Whole genome shotgun sequence of Lactobacillus siliginis NBRC 101315.</title>
        <authorList>
            <person name="Hosoyama A."/>
            <person name="Uohara A."/>
            <person name="Ohji S."/>
            <person name="Ichikawa N."/>
        </authorList>
    </citation>
    <scope>NUCLEOTIDE SEQUENCE [LARGE SCALE GENOMIC DNA]</scope>
    <source>
        <strain evidence="2 5">NBRC 101315</strain>
    </source>
</reference>
<dbReference type="PIRSF" id="PIRSF019587">
    <property type="entry name" value="PGPase"/>
    <property type="match status" value="1"/>
</dbReference>
<evidence type="ECO:0000313" key="5">
    <source>
        <dbReference type="Proteomes" id="UP000321429"/>
    </source>
</evidence>
<organism evidence="3 4">
    <name type="scientific">Furfurilactobacillus siliginis</name>
    <dbReference type="NCBI Taxonomy" id="348151"/>
    <lineage>
        <taxon>Bacteria</taxon>
        <taxon>Bacillati</taxon>
        <taxon>Bacillota</taxon>
        <taxon>Bacilli</taxon>
        <taxon>Lactobacillales</taxon>
        <taxon>Lactobacillaceae</taxon>
        <taxon>Furfurilactobacillus</taxon>
    </lineage>
</organism>
<dbReference type="STRING" id="348151.IV55_GL001166"/>
<reference evidence="3 4" key="1">
    <citation type="journal article" date="2015" name="Genome Announc.">
        <title>Expanding the biotechnology potential of lactobacilli through comparative genomics of 213 strains and associated genera.</title>
        <authorList>
            <person name="Sun Z."/>
            <person name="Harris H.M."/>
            <person name="McCann A."/>
            <person name="Guo C."/>
            <person name="Argimon S."/>
            <person name="Zhang W."/>
            <person name="Yang X."/>
            <person name="Jeffery I.B."/>
            <person name="Cooney J.C."/>
            <person name="Kagawa T.F."/>
            <person name="Liu W."/>
            <person name="Song Y."/>
            <person name="Salvetti E."/>
            <person name="Wrobel A."/>
            <person name="Rasinkangas P."/>
            <person name="Parkhill J."/>
            <person name="Rea M.C."/>
            <person name="O'Sullivan O."/>
            <person name="Ritari J."/>
            <person name="Douillard F.P."/>
            <person name="Paul Ross R."/>
            <person name="Yang R."/>
            <person name="Briner A.E."/>
            <person name="Felis G.E."/>
            <person name="de Vos W.M."/>
            <person name="Barrangou R."/>
            <person name="Klaenhammer T.R."/>
            <person name="Caufield P.W."/>
            <person name="Cui Y."/>
            <person name="Zhang H."/>
            <person name="O'Toole P.W."/>
        </authorList>
    </citation>
    <scope>NUCLEOTIDE SEQUENCE [LARGE SCALE GENOMIC DNA]</scope>
    <source>
        <strain evidence="3 4">DSM 22696</strain>
    </source>
</reference>
<dbReference type="Proteomes" id="UP000321429">
    <property type="component" value="Unassembled WGS sequence"/>
</dbReference>
<gene>
    <name evidence="2" type="primary">pgpA</name>
    <name evidence="3" type="ORF">IV55_GL001166</name>
    <name evidence="2" type="ORF">LSI01_11050</name>
</gene>
<dbReference type="Proteomes" id="UP000051139">
    <property type="component" value="Unassembled WGS sequence"/>
</dbReference>
<dbReference type="SUPFAM" id="SSF101307">
    <property type="entry name" value="YutG-like"/>
    <property type="match status" value="1"/>
</dbReference>
<accession>A0A0R2L4D4</accession>
<keyword evidence="4" id="KW-1185">Reference proteome</keyword>
<sequence length="166" mass="18564">MNNEKFRYPDKGAYELVTKQLAARHIDYHDIAAIAKEIQRQYLPDVPLSEFETETIDVLHKREVMNNVMVALELDRLATAGLLQQPLQDIIKNDVGVFGVDEGLALNIANMYGTIGVTNYGYVDKVKQGVIKRLDEEKDGHVNTFVDDMIGAISAAVAAKMAHKYN</sequence>
<comment type="caution">
    <text evidence="3">The sequence shown here is derived from an EMBL/GenBank/DDBJ whole genome shotgun (WGS) entry which is preliminary data.</text>
</comment>
<dbReference type="EMBL" id="BJUD01000018">
    <property type="protein sequence ID" value="GEK28794.1"/>
    <property type="molecule type" value="Genomic_DNA"/>
</dbReference>
<proteinExistence type="predicted"/>
<dbReference type="InterPro" id="IPR026038">
    <property type="entry name" value="Put_PGPase"/>
</dbReference>
<dbReference type="Pfam" id="PF04608">
    <property type="entry name" value="PgpA"/>
    <property type="match status" value="1"/>
</dbReference>
<dbReference type="OrthoDB" id="9793244at2"/>
<dbReference type="GO" id="GO:0006629">
    <property type="term" value="P:lipid metabolic process"/>
    <property type="evidence" value="ECO:0007669"/>
    <property type="project" value="InterPro"/>
</dbReference>
<dbReference type="AlphaFoldDB" id="A0A0R2L4D4"/>
<dbReference type="EMBL" id="JQCB01000003">
    <property type="protein sequence ID" value="KRN96639.1"/>
    <property type="molecule type" value="Genomic_DNA"/>
</dbReference>
<feature type="domain" description="YutG/PgpA" evidence="1">
    <location>
        <begin position="58"/>
        <end position="163"/>
    </location>
</feature>
<protein>
    <submittedName>
        <fullName evidence="2">Phosphatidylglycerophosphatase A</fullName>
    </submittedName>
    <submittedName>
        <fullName evidence="3">Putative low temperature requirement C protein (Putative)</fullName>
    </submittedName>
</protein>
<name>A0A0R2L4D4_9LACO</name>
<evidence type="ECO:0000259" key="1">
    <source>
        <dbReference type="Pfam" id="PF04608"/>
    </source>
</evidence>
<dbReference type="GO" id="GO:0008962">
    <property type="term" value="F:phosphatidylglycerophosphatase activity"/>
    <property type="evidence" value="ECO:0007669"/>
    <property type="project" value="InterPro"/>
</dbReference>
<evidence type="ECO:0000313" key="3">
    <source>
        <dbReference type="EMBL" id="KRN96639.1"/>
    </source>
</evidence>
<evidence type="ECO:0000313" key="4">
    <source>
        <dbReference type="Proteomes" id="UP000051139"/>
    </source>
</evidence>
<dbReference type="InterPro" id="IPR036681">
    <property type="entry name" value="PgpA-like_sf"/>
</dbReference>
<dbReference type="PATRIC" id="fig|348151.3.peg.1196"/>